<feature type="domain" description="Amidohydrolase-related" evidence="8">
    <location>
        <begin position="65"/>
        <end position="404"/>
    </location>
</feature>
<dbReference type="SUPFAM" id="SSF51556">
    <property type="entry name" value="Metallo-dependent hydrolases"/>
    <property type="match status" value="1"/>
</dbReference>
<dbReference type="InterPro" id="IPR011059">
    <property type="entry name" value="Metal-dep_hydrolase_composite"/>
</dbReference>
<feature type="binding site" evidence="7">
    <location>
        <position position="320"/>
    </location>
    <ligand>
        <name>N-formimidoyl-L-glutamate</name>
        <dbReference type="ChEBI" id="CHEBI:58928"/>
    </ligand>
</feature>
<evidence type="ECO:0000256" key="5">
    <source>
        <dbReference type="ARBA" id="ARBA00022833"/>
    </source>
</evidence>
<dbReference type="GO" id="GO:0050480">
    <property type="term" value="F:imidazolonepropionase activity"/>
    <property type="evidence" value="ECO:0007669"/>
    <property type="project" value="UniProtKB-UniRule"/>
</dbReference>
<comment type="subcellular location">
    <subcellularLocation>
        <location evidence="7">Cytoplasm</location>
    </subcellularLocation>
</comment>
<dbReference type="UniPathway" id="UPA00379">
    <property type="reaction ID" value="UER00551"/>
</dbReference>
<dbReference type="SUPFAM" id="SSF51338">
    <property type="entry name" value="Composite domain of metallo-dependent hydrolases"/>
    <property type="match status" value="1"/>
</dbReference>
<feature type="binding site" evidence="7">
    <location>
        <position position="73"/>
    </location>
    <ligand>
        <name>Fe(3+)</name>
        <dbReference type="ChEBI" id="CHEBI:29034"/>
    </ligand>
</feature>
<evidence type="ECO:0000256" key="2">
    <source>
        <dbReference type="ARBA" id="ARBA00022723"/>
    </source>
</evidence>
<dbReference type="GO" id="GO:0008270">
    <property type="term" value="F:zinc ion binding"/>
    <property type="evidence" value="ECO:0007669"/>
    <property type="project" value="UniProtKB-UniRule"/>
</dbReference>
<name>A0A7V4E437_UNCW3</name>
<feature type="binding site" evidence="7">
    <location>
        <position position="145"/>
    </location>
    <ligand>
        <name>4-imidazolone-5-propanoate</name>
        <dbReference type="ChEBI" id="CHEBI:77893"/>
    </ligand>
</feature>
<dbReference type="InterPro" id="IPR005920">
    <property type="entry name" value="HutI"/>
</dbReference>
<evidence type="ECO:0000256" key="3">
    <source>
        <dbReference type="ARBA" id="ARBA00022801"/>
    </source>
</evidence>
<feature type="binding site" evidence="7">
    <location>
        <position position="244"/>
    </location>
    <ligand>
        <name>4-imidazolone-5-propanoate</name>
        <dbReference type="ChEBI" id="CHEBI:77893"/>
    </ligand>
</feature>
<feature type="binding site" evidence="7">
    <location>
        <position position="316"/>
    </location>
    <ligand>
        <name>Zn(2+)</name>
        <dbReference type="ChEBI" id="CHEBI:29105"/>
    </ligand>
</feature>
<dbReference type="InterPro" id="IPR006680">
    <property type="entry name" value="Amidohydro-rel"/>
</dbReference>
<dbReference type="GO" id="GO:0005737">
    <property type="term" value="C:cytoplasm"/>
    <property type="evidence" value="ECO:0007669"/>
    <property type="project" value="UniProtKB-SubCell"/>
</dbReference>
<feature type="binding site" evidence="7">
    <location>
        <position position="73"/>
    </location>
    <ligand>
        <name>Zn(2+)</name>
        <dbReference type="ChEBI" id="CHEBI:29105"/>
    </ligand>
</feature>
<dbReference type="GO" id="GO:0019557">
    <property type="term" value="P:L-histidine catabolic process to glutamate and formate"/>
    <property type="evidence" value="ECO:0007669"/>
    <property type="project" value="UniProtKB-UniPathway"/>
</dbReference>
<dbReference type="Pfam" id="PF01979">
    <property type="entry name" value="Amidohydro_1"/>
    <property type="match status" value="1"/>
</dbReference>
<comment type="catalytic activity">
    <reaction evidence="7">
        <text>4-imidazolone-5-propanoate + H2O = N-formimidoyl-L-glutamate</text>
        <dbReference type="Rhea" id="RHEA:23660"/>
        <dbReference type="ChEBI" id="CHEBI:15377"/>
        <dbReference type="ChEBI" id="CHEBI:58928"/>
        <dbReference type="ChEBI" id="CHEBI:77893"/>
        <dbReference type="EC" id="3.5.2.7"/>
    </reaction>
</comment>
<dbReference type="GO" id="GO:0019556">
    <property type="term" value="P:L-histidine catabolic process to glutamate and formamide"/>
    <property type="evidence" value="ECO:0007669"/>
    <property type="project" value="UniProtKB-UniRule"/>
</dbReference>
<feature type="binding site" evidence="7">
    <location>
        <position position="241"/>
    </location>
    <ligand>
        <name>Zn(2+)</name>
        <dbReference type="ChEBI" id="CHEBI:29105"/>
    </ligand>
</feature>
<feature type="binding site" evidence="7">
    <location>
        <position position="178"/>
    </location>
    <ligand>
        <name>4-imidazolone-5-propanoate</name>
        <dbReference type="ChEBI" id="CHEBI:77893"/>
    </ligand>
</feature>
<feature type="binding site" evidence="7">
    <location>
        <position position="321"/>
    </location>
    <ligand>
        <name>4-imidazolone-5-propanoate</name>
        <dbReference type="ChEBI" id="CHEBI:77893"/>
    </ligand>
</feature>
<sequence length="407" mass="45708">MKVDLIITNIGELVYFKEDSLETLSDAAIAIDNGKIVEFGKRKEIEDKYSTKTKHQIIDAGGNSVIPAFVDPHTHLIYSGCRHEEFLAKLKGKEYLELLTEGKGINYTVKLTRQDSAENLFRVSHQRLIEMRNNGTLTLEIKSGYGLNLETEEKIIKVAQMLKNRDEADIVITFLGAHAIPPEYKNDRKTYVKEIKEKMIPAFAGKAKFIDIFIDKGAFTVDEAREILQAATKHGYEIKMHIDELSYTGAAKLAREFSVVSVEHMELTTEEDIEILKENGVTAVLLPGTCFFLKLQHKPRIEYMREVKLPIALGTDHNPGTSPFYSQSLIMALGVFLYGLTVEEALLGVTLNAAKAIKMDHIKGNISPGMDADLLILNTHSFVHLVYEVGRNHVSKIVRKGKLVNIH</sequence>
<keyword evidence="4 7" id="KW-0369">Histidine metabolism</keyword>
<dbReference type="AlphaFoldDB" id="A0A7V4E437"/>
<organism evidence="9">
    <name type="scientific">candidate division WOR-3 bacterium</name>
    <dbReference type="NCBI Taxonomy" id="2052148"/>
    <lineage>
        <taxon>Bacteria</taxon>
        <taxon>Bacteria division WOR-3</taxon>
    </lineage>
</organism>
<dbReference type="HAMAP" id="MF_00372">
    <property type="entry name" value="HutI"/>
    <property type="match status" value="1"/>
</dbReference>
<evidence type="ECO:0000259" key="8">
    <source>
        <dbReference type="Pfam" id="PF01979"/>
    </source>
</evidence>
<proteinExistence type="inferred from homology"/>
<keyword evidence="6 7" id="KW-0408">Iron</keyword>
<comment type="function">
    <text evidence="7">Catalyzes the hydrolytic cleavage of the carbon-nitrogen bond in imidazolone-5-propanoate to yield N-formimidoyl-L-glutamate. It is the third step in the universal histidine degradation pathway.</text>
</comment>
<comment type="pathway">
    <text evidence="7">Amino-acid degradation; L-histidine degradation into L-glutamate; N-formimidoyl-L-glutamate from L-histidine: step 3/3.</text>
</comment>
<dbReference type="NCBIfam" id="TIGR01224">
    <property type="entry name" value="hutI"/>
    <property type="match status" value="1"/>
</dbReference>
<dbReference type="Gene3D" id="2.30.40.10">
    <property type="entry name" value="Urease, subunit C, domain 1"/>
    <property type="match status" value="1"/>
</dbReference>
<feature type="binding site" evidence="7">
    <location>
        <position position="316"/>
    </location>
    <ligand>
        <name>Fe(3+)</name>
        <dbReference type="ChEBI" id="CHEBI:29034"/>
    </ligand>
</feature>
<accession>A0A7V4E437</accession>
<feature type="binding site" evidence="7">
    <location>
        <position position="82"/>
    </location>
    <ligand>
        <name>4-imidazolone-5-propanoate</name>
        <dbReference type="ChEBI" id="CHEBI:77893"/>
    </ligand>
</feature>
<keyword evidence="7" id="KW-0963">Cytoplasm</keyword>
<protein>
    <recommendedName>
        <fullName evidence="1 7">Imidazolonepropionase</fullName>
        <ecNumber evidence="1 7">3.5.2.7</ecNumber>
    </recommendedName>
    <alternativeName>
        <fullName evidence="7">Imidazolone-5-propionate hydrolase</fullName>
    </alternativeName>
</protein>
<feature type="binding site" evidence="7">
    <location>
        <position position="75"/>
    </location>
    <ligand>
        <name>Fe(3+)</name>
        <dbReference type="ChEBI" id="CHEBI:29034"/>
    </ligand>
</feature>
<comment type="similarity">
    <text evidence="7">Belongs to the metallo-dependent hydrolases superfamily. HutI family.</text>
</comment>
<feature type="binding site" evidence="7">
    <location>
        <position position="75"/>
    </location>
    <ligand>
        <name>Zn(2+)</name>
        <dbReference type="ChEBI" id="CHEBI:29105"/>
    </ligand>
</feature>
<dbReference type="GO" id="GO:0005506">
    <property type="term" value="F:iron ion binding"/>
    <property type="evidence" value="ECO:0007669"/>
    <property type="project" value="UniProtKB-UniRule"/>
</dbReference>
<feature type="binding site" evidence="7">
    <location>
        <position position="241"/>
    </location>
    <ligand>
        <name>Fe(3+)</name>
        <dbReference type="ChEBI" id="CHEBI:29034"/>
    </ligand>
</feature>
<feature type="binding site" evidence="7">
    <location>
        <position position="145"/>
    </location>
    <ligand>
        <name>N-formimidoyl-L-glutamate</name>
        <dbReference type="ChEBI" id="CHEBI:58928"/>
    </ligand>
</feature>
<dbReference type="PANTHER" id="PTHR42752">
    <property type="entry name" value="IMIDAZOLONEPROPIONASE"/>
    <property type="match status" value="1"/>
</dbReference>
<evidence type="ECO:0000256" key="4">
    <source>
        <dbReference type="ARBA" id="ARBA00022808"/>
    </source>
</evidence>
<keyword evidence="3 7" id="KW-0378">Hydrolase</keyword>
<reference evidence="9" key="1">
    <citation type="journal article" date="2020" name="mSystems">
        <title>Genome- and Community-Level Interaction Insights into Carbon Utilization and Element Cycling Functions of Hydrothermarchaeota in Hydrothermal Sediment.</title>
        <authorList>
            <person name="Zhou Z."/>
            <person name="Liu Y."/>
            <person name="Xu W."/>
            <person name="Pan J."/>
            <person name="Luo Z.H."/>
            <person name="Li M."/>
        </authorList>
    </citation>
    <scope>NUCLEOTIDE SEQUENCE [LARGE SCALE GENOMIC DNA]</scope>
    <source>
        <strain evidence="9">SpSt-69</strain>
    </source>
</reference>
<keyword evidence="5 7" id="KW-0862">Zinc</keyword>
<feature type="binding site" evidence="7">
    <location>
        <position position="318"/>
    </location>
    <ligand>
        <name>N-formimidoyl-L-glutamate</name>
        <dbReference type="ChEBI" id="CHEBI:58928"/>
    </ligand>
</feature>
<dbReference type="Gene3D" id="3.20.20.140">
    <property type="entry name" value="Metal-dependent hydrolases"/>
    <property type="match status" value="1"/>
</dbReference>
<keyword evidence="2 7" id="KW-0479">Metal-binding</keyword>
<gene>
    <name evidence="7" type="primary">hutI</name>
    <name evidence="9" type="ORF">ENU66_02540</name>
</gene>
<evidence type="ECO:0000313" key="9">
    <source>
        <dbReference type="EMBL" id="HGL17200.1"/>
    </source>
</evidence>
<dbReference type="EC" id="3.5.2.7" evidence="1 7"/>
<comment type="cofactor">
    <cofactor evidence="7">
        <name>Zn(2+)</name>
        <dbReference type="ChEBI" id="CHEBI:29105"/>
    </cofactor>
    <cofactor evidence="7">
        <name>Fe(3+)</name>
        <dbReference type="ChEBI" id="CHEBI:29034"/>
    </cofactor>
    <text evidence="7">Binds 1 zinc or iron ion per subunit.</text>
</comment>
<evidence type="ECO:0000256" key="7">
    <source>
        <dbReference type="HAMAP-Rule" id="MF_00372"/>
    </source>
</evidence>
<comment type="caution">
    <text evidence="9">The sequence shown here is derived from an EMBL/GenBank/DDBJ whole genome shotgun (WGS) entry which is preliminary data.</text>
</comment>
<evidence type="ECO:0000256" key="1">
    <source>
        <dbReference type="ARBA" id="ARBA00012864"/>
    </source>
</evidence>
<dbReference type="PANTHER" id="PTHR42752:SF1">
    <property type="entry name" value="IMIDAZOLONEPROPIONASE-RELATED"/>
    <property type="match status" value="1"/>
</dbReference>
<evidence type="ECO:0000256" key="6">
    <source>
        <dbReference type="ARBA" id="ARBA00023004"/>
    </source>
</evidence>
<dbReference type="InterPro" id="IPR032466">
    <property type="entry name" value="Metal_Hydrolase"/>
</dbReference>
<dbReference type="EMBL" id="DTDJ01000022">
    <property type="protein sequence ID" value="HGL17200.1"/>
    <property type="molecule type" value="Genomic_DNA"/>
</dbReference>